<dbReference type="Proteomes" id="UP000177097">
    <property type="component" value="Unassembled WGS sequence"/>
</dbReference>
<evidence type="ECO:0008006" key="3">
    <source>
        <dbReference type="Google" id="ProtNLM"/>
    </source>
</evidence>
<accession>A0A1F7TYW7</accession>
<reference evidence="1 2" key="1">
    <citation type="journal article" date="2016" name="Nat. Commun.">
        <title>Thousands of microbial genomes shed light on interconnected biogeochemical processes in an aquifer system.</title>
        <authorList>
            <person name="Anantharaman K."/>
            <person name="Brown C.T."/>
            <person name="Hug L.A."/>
            <person name="Sharon I."/>
            <person name="Castelle C.J."/>
            <person name="Probst A.J."/>
            <person name="Thomas B.C."/>
            <person name="Singh A."/>
            <person name="Wilkins M.J."/>
            <person name="Karaoz U."/>
            <person name="Brodie E.L."/>
            <person name="Williams K.H."/>
            <person name="Hubbard S.S."/>
            <person name="Banfield J.F."/>
        </authorList>
    </citation>
    <scope>NUCLEOTIDE SEQUENCE [LARGE SCALE GENOMIC DNA]</scope>
</reference>
<dbReference type="Pfam" id="PF02575">
    <property type="entry name" value="YbaB_DNA_bd"/>
    <property type="match status" value="1"/>
</dbReference>
<sequence>MLPTMFNKIKALKDVRSQAKLIEKALEAITSTGSSNGLTVTINGKQEVIDVKVADDFQMSNLADAIKRAMNEAMKKIQKDAQKAIKDSGGMPDLSALGM</sequence>
<dbReference type="Gene3D" id="3.30.1310.10">
    <property type="entry name" value="Nucleoid-associated protein YbaB-like domain"/>
    <property type="match status" value="1"/>
</dbReference>
<evidence type="ECO:0000313" key="2">
    <source>
        <dbReference type="Proteomes" id="UP000177097"/>
    </source>
</evidence>
<dbReference type="STRING" id="1802389.A3C17_03710"/>
<protein>
    <recommendedName>
        <fullName evidence="3">Nucleoid-associated protein</fullName>
    </recommendedName>
</protein>
<gene>
    <name evidence="1" type="ORF">A3C17_03710</name>
</gene>
<name>A0A1F7TYW7_9BACT</name>
<comment type="caution">
    <text evidence="1">The sequence shown here is derived from an EMBL/GenBank/DDBJ whole genome shotgun (WGS) entry which is preliminary data.</text>
</comment>
<dbReference type="AlphaFoldDB" id="A0A1F7TYW7"/>
<proteinExistence type="predicted"/>
<evidence type="ECO:0000313" key="1">
    <source>
        <dbReference type="EMBL" id="OGL71230.1"/>
    </source>
</evidence>
<organism evidence="1 2">
    <name type="scientific">Candidatus Uhrbacteria bacterium RIFCSPHIGHO2_02_FULL_53_13</name>
    <dbReference type="NCBI Taxonomy" id="1802389"/>
    <lineage>
        <taxon>Bacteria</taxon>
        <taxon>Candidatus Uhriibacteriota</taxon>
    </lineage>
</organism>
<dbReference type="GO" id="GO:0003677">
    <property type="term" value="F:DNA binding"/>
    <property type="evidence" value="ECO:0007669"/>
    <property type="project" value="InterPro"/>
</dbReference>
<dbReference type="SUPFAM" id="SSF82607">
    <property type="entry name" value="YbaB-like"/>
    <property type="match status" value="1"/>
</dbReference>
<dbReference type="InterPro" id="IPR036894">
    <property type="entry name" value="YbaB-like_sf"/>
</dbReference>
<dbReference type="EMBL" id="MGDX01000016">
    <property type="protein sequence ID" value="OGL71230.1"/>
    <property type="molecule type" value="Genomic_DNA"/>
</dbReference>
<dbReference type="InterPro" id="IPR004401">
    <property type="entry name" value="YbaB/EbfC"/>
</dbReference>